<dbReference type="InterPro" id="IPR001845">
    <property type="entry name" value="HTH_ArsR_DNA-bd_dom"/>
</dbReference>
<sequence>MDSFKVTITRRGAYESSAERNIAQRIVQLLEERPSASVRDIMFDLHLSPISVASGLRALLNKGLVESITTQPHPQKQYRLLRESVR</sequence>
<dbReference type="AlphaFoldDB" id="A0AB39U9E5"/>
<feature type="domain" description="HTH arsR-type" evidence="1">
    <location>
        <begin position="25"/>
        <end position="67"/>
    </location>
</feature>
<dbReference type="InterPro" id="IPR036388">
    <property type="entry name" value="WH-like_DNA-bd_sf"/>
</dbReference>
<protein>
    <submittedName>
        <fullName evidence="2">ArsR family transcriptional regulator</fullName>
    </submittedName>
</protein>
<evidence type="ECO:0000259" key="1">
    <source>
        <dbReference type="Pfam" id="PF01022"/>
    </source>
</evidence>
<proteinExistence type="predicted"/>
<name>A0AB39U9E5_9BIFI</name>
<dbReference type="InterPro" id="IPR036390">
    <property type="entry name" value="WH_DNA-bd_sf"/>
</dbReference>
<reference evidence="2" key="1">
    <citation type="submission" date="2023-07" db="EMBL/GenBank/DDBJ databases">
        <title>Bifidobacterium aquikefiriaerophilum sp. nov. and Bifidobacterium eccum sp. nov., isolated from water kefir.</title>
        <authorList>
            <person name="Breselge S."/>
            <person name="Bellassi P."/>
            <person name="Barcenilla C."/>
            <person name="Alvarez-Ordonez A."/>
            <person name="Morelli L."/>
            <person name="Cotter P.D."/>
        </authorList>
    </citation>
    <scope>NUCLEOTIDE SEQUENCE</scope>
    <source>
        <strain evidence="2">WK041_4_12</strain>
    </source>
</reference>
<evidence type="ECO:0000313" key="2">
    <source>
        <dbReference type="EMBL" id="XDS45511.1"/>
    </source>
</evidence>
<organism evidence="2">
    <name type="scientific">Bifidobacterium aquikefiricola</name>
    <dbReference type="NCBI Taxonomy" id="3059038"/>
    <lineage>
        <taxon>Bacteria</taxon>
        <taxon>Bacillati</taxon>
        <taxon>Actinomycetota</taxon>
        <taxon>Actinomycetes</taxon>
        <taxon>Bifidobacteriales</taxon>
        <taxon>Bifidobacteriaceae</taxon>
        <taxon>Bifidobacterium</taxon>
    </lineage>
</organism>
<accession>A0AB39U9E5</accession>
<dbReference type="Gene3D" id="1.10.10.10">
    <property type="entry name" value="Winged helix-like DNA-binding domain superfamily/Winged helix DNA-binding domain"/>
    <property type="match status" value="1"/>
</dbReference>
<dbReference type="EMBL" id="CP129674">
    <property type="protein sequence ID" value="XDS45511.1"/>
    <property type="molecule type" value="Genomic_DNA"/>
</dbReference>
<dbReference type="KEGG" id="baqk:QN215_03605"/>
<dbReference type="SUPFAM" id="SSF46785">
    <property type="entry name" value="Winged helix' DNA-binding domain"/>
    <property type="match status" value="1"/>
</dbReference>
<dbReference type="GO" id="GO:0003700">
    <property type="term" value="F:DNA-binding transcription factor activity"/>
    <property type="evidence" value="ECO:0007669"/>
    <property type="project" value="InterPro"/>
</dbReference>
<gene>
    <name evidence="2" type="ORF">QN215_03605</name>
</gene>
<dbReference type="Pfam" id="PF01022">
    <property type="entry name" value="HTH_5"/>
    <property type="match status" value="1"/>
</dbReference>